<dbReference type="PATRIC" id="fig|1339327.3.peg.2243"/>
<evidence type="ECO:0000313" key="1">
    <source>
        <dbReference type="EMBL" id="EXZ29168.1"/>
    </source>
</evidence>
<dbReference type="Proteomes" id="UP000022082">
    <property type="component" value="Unassembled WGS sequence"/>
</dbReference>
<proteinExistence type="predicted"/>
<dbReference type="AlphaFoldDB" id="A0A015XBT3"/>
<evidence type="ECO:0000313" key="2">
    <source>
        <dbReference type="Proteomes" id="UP000022082"/>
    </source>
</evidence>
<name>A0A015XBT3_BACFG</name>
<accession>A0A015XBT3</accession>
<organism evidence="1 2">
    <name type="scientific">Bacteroides fragilis str. S36L11</name>
    <dbReference type="NCBI Taxonomy" id="1339327"/>
    <lineage>
        <taxon>Bacteria</taxon>
        <taxon>Pseudomonadati</taxon>
        <taxon>Bacteroidota</taxon>
        <taxon>Bacteroidia</taxon>
        <taxon>Bacteroidales</taxon>
        <taxon>Bacteroidaceae</taxon>
        <taxon>Bacteroides</taxon>
    </lineage>
</organism>
<gene>
    <name evidence="1" type="ORF">M136_1599</name>
</gene>
<protein>
    <submittedName>
        <fullName evidence="1">Uncharacterized protein</fullName>
    </submittedName>
</protein>
<comment type="caution">
    <text evidence="1">The sequence shown here is derived from an EMBL/GenBank/DDBJ whole genome shotgun (WGS) entry which is preliminary data.</text>
</comment>
<dbReference type="EMBL" id="JGDJ01000170">
    <property type="protein sequence ID" value="EXZ29168.1"/>
    <property type="molecule type" value="Genomic_DNA"/>
</dbReference>
<reference evidence="1 2" key="1">
    <citation type="submission" date="2014-02" db="EMBL/GenBank/DDBJ databases">
        <authorList>
            <person name="Sears C."/>
            <person name="Carroll K."/>
            <person name="Sack B.R."/>
            <person name="Qadri F."/>
            <person name="Myers L.L."/>
            <person name="Chung G.-T."/>
            <person name="Escheverria P."/>
            <person name="Fraser C.M."/>
            <person name="Sadzewicz L."/>
            <person name="Shefchek K.A."/>
            <person name="Tallon L."/>
            <person name="Das S.P."/>
            <person name="Daugherty S."/>
            <person name="Mongodin E.F."/>
        </authorList>
    </citation>
    <scope>NUCLEOTIDE SEQUENCE [LARGE SCALE GENOMIC DNA]</scope>
    <source>
        <strain evidence="1 2">S36L11</strain>
    </source>
</reference>
<dbReference type="RefSeq" id="WP_005819344.1">
    <property type="nucleotide sequence ID" value="NZ_JGDJ01000170.1"/>
</dbReference>
<sequence>METSTPIKPTLLEMEIGAKVAFPKDRRKSVRTTASDIKTDEGKVFTTWIEDDKLFVKRNK</sequence>